<dbReference type="PANTHER" id="PTHR23233:SF84">
    <property type="entry name" value="FI23031P1"/>
    <property type="match status" value="1"/>
</dbReference>
<gene>
    <name evidence="13" type="ORF">RclHR1_15100002</name>
</gene>
<proteinExistence type="inferred from homology"/>
<dbReference type="InterPro" id="IPR036236">
    <property type="entry name" value="Znf_C2H2_sf"/>
</dbReference>
<feature type="region of interest" description="Disordered" evidence="11">
    <location>
        <begin position="30"/>
        <end position="49"/>
    </location>
</feature>
<dbReference type="SMART" id="SM00355">
    <property type="entry name" value="ZnF_C2H2"/>
    <property type="match status" value="2"/>
</dbReference>
<evidence type="ECO:0000256" key="11">
    <source>
        <dbReference type="SAM" id="MobiDB-lite"/>
    </source>
</evidence>
<evidence type="ECO:0000256" key="3">
    <source>
        <dbReference type="ARBA" id="ARBA00022737"/>
    </source>
</evidence>
<dbReference type="SUPFAM" id="SSF57667">
    <property type="entry name" value="beta-beta-alpha zinc fingers"/>
    <property type="match status" value="1"/>
</dbReference>
<evidence type="ECO:0000256" key="1">
    <source>
        <dbReference type="ARBA" id="ARBA00004123"/>
    </source>
</evidence>
<organism evidence="13 14">
    <name type="scientific">Rhizophagus clarus</name>
    <dbReference type="NCBI Taxonomy" id="94130"/>
    <lineage>
        <taxon>Eukaryota</taxon>
        <taxon>Fungi</taxon>
        <taxon>Fungi incertae sedis</taxon>
        <taxon>Mucoromycota</taxon>
        <taxon>Glomeromycotina</taxon>
        <taxon>Glomeromycetes</taxon>
        <taxon>Glomerales</taxon>
        <taxon>Glomeraceae</taxon>
        <taxon>Rhizophagus</taxon>
    </lineage>
</organism>
<name>A0A2Z6QG66_9GLOM</name>
<keyword evidence="7" id="KW-0804">Transcription</keyword>
<dbReference type="GO" id="GO:0008270">
    <property type="term" value="F:zinc ion binding"/>
    <property type="evidence" value="ECO:0007669"/>
    <property type="project" value="UniProtKB-KW"/>
</dbReference>
<dbReference type="Proteomes" id="UP000247702">
    <property type="component" value="Unassembled WGS sequence"/>
</dbReference>
<dbReference type="PANTHER" id="PTHR23233">
    <property type="entry name" value="SAL-LIKE PROTEIN"/>
    <property type="match status" value="1"/>
</dbReference>
<keyword evidence="2" id="KW-0479">Metal-binding</keyword>
<keyword evidence="6" id="KW-0805">Transcription regulation</keyword>
<dbReference type="Gene3D" id="3.30.160.60">
    <property type="entry name" value="Classic Zinc Finger"/>
    <property type="match status" value="2"/>
</dbReference>
<evidence type="ECO:0000256" key="2">
    <source>
        <dbReference type="ARBA" id="ARBA00022723"/>
    </source>
</evidence>
<comment type="subcellular location">
    <subcellularLocation>
        <location evidence="1">Nucleus</location>
    </subcellularLocation>
</comment>
<dbReference type="InterPro" id="IPR051565">
    <property type="entry name" value="Sal_C2H2-zinc-finger"/>
</dbReference>
<protein>
    <recommendedName>
        <fullName evidence="12">C2H2-type domain-containing protein</fullName>
    </recommendedName>
</protein>
<evidence type="ECO:0000256" key="6">
    <source>
        <dbReference type="ARBA" id="ARBA00023015"/>
    </source>
</evidence>
<reference evidence="13 14" key="1">
    <citation type="submission" date="2017-11" db="EMBL/GenBank/DDBJ databases">
        <title>The genome of Rhizophagus clarus HR1 reveals common genetic basis of auxotrophy among arbuscular mycorrhizal fungi.</title>
        <authorList>
            <person name="Kobayashi Y."/>
        </authorList>
    </citation>
    <scope>NUCLEOTIDE SEQUENCE [LARGE SCALE GENOMIC DNA]</scope>
    <source>
        <strain evidence="13 14">HR1</strain>
    </source>
</reference>
<evidence type="ECO:0000256" key="7">
    <source>
        <dbReference type="ARBA" id="ARBA00023163"/>
    </source>
</evidence>
<dbReference type="PROSITE" id="PS00028">
    <property type="entry name" value="ZINC_FINGER_C2H2_1"/>
    <property type="match status" value="2"/>
</dbReference>
<keyword evidence="3" id="KW-0677">Repeat</keyword>
<keyword evidence="4 10" id="KW-0863">Zinc-finger</keyword>
<feature type="compositionally biased region" description="Low complexity" evidence="11">
    <location>
        <begin position="38"/>
        <end position="49"/>
    </location>
</feature>
<keyword evidence="5" id="KW-0862">Zinc</keyword>
<evidence type="ECO:0000256" key="5">
    <source>
        <dbReference type="ARBA" id="ARBA00022833"/>
    </source>
</evidence>
<accession>A0A2Z6QG66</accession>
<dbReference type="STRING" id="94130.A0A2Z6QG66"/>
<dbReference type="FunFam" id="3.30.160.60:FF:001102">
    <property type="entry name" value="Transcription factor IIIA"/>
    <property type="match status" value="1"/>
</dbReference>
<dbReference type="EMBL" id="BEXD01000570">
    <property type="protein sequence ID" value="GBB88575.1"/>
    <property type="molecule type" value="Genomic_DNA"/>
</dbReference>
<dbReference type="Pfam" id="PF00096">
    <property type="entry name" value="zf-C2H2"/>
    <property type="match status" value="2"/>
</dbReference>
<sequence length="389" mass="43874">MQATTAPSTTTLPSIKFLLESSVEMFNGDRQVSVEPRSPTSSYINTNNNSSSRKLILSLDIPSPKSYLISPVEESNMTEYHQKGNQIQNNLPRLPSIGQIDSVLNNNSGNRIITTTARKNSRPNSIQSLLSPPESPDMATNPFNDYVTHNNHVSAEQRPRLVHPQHTEYHYSKTTSPVYSSNIAAPLCTPPHYHQSYTSQSYVQPERGYERYHQERVTYDRSYTEHRAYSSSNPSSTALQPSYPPFESRSPVSTTLPPISPMLNNETVITRRLSAPISTKIINDTLTSPITGIVPSTSVNNNRYQCPYCSKRFSRPSSLRIHTYSHTGEKPFVCTEPGCGRKFSVQSNMRRHLRVHRLGRPVKKVRYDGEVEGVKMMNQMNHGAIMRNC</sequence>
<evidence type="ECO:0000256" key="9">
    <source>
        <dbReference type="ARBA" id="ARBA00038474"/>
    </source>
</evidence>
<feature type="domain" description="C2H2-type" evidence="12">
    <location>
        <begin position="332"/>
        <end position="361"/>
    </location>
</feature>
<feature type="compositionally biased region" description="Polar residues" evidence="11">
    <location>
        <begin position="250"/>
        <end position="259"/>
    </location>
</feature>
<evidence type="ECO:0000313" key="13">
    <source>
        <dbReference type="EMBL" id="GBB88575.1"/>
    </source>
</evidence>
<dbReference type="GO" id="GO:0000981">
    <property type="term" value="F:DNA-binding transcription factor activity, RNA polymerase II-specific"/>
    <property type="evidence" value="ECO:0007669"/>
    <property type="project" value="TreeGrafter"/>
</dbReference>
<keyword evidence="14" id="KW-1185">Reference proteome</keyword>
<dbReference type="GO" id="GO:0005634">
    <property type="term" value="C:nucleus"/>
    <property type="evidence" value="ECO:0007669"/>
    <property type="project" value="UniProtKB-SubCell"/>
</dbReference>
<dbReference type="PROSITE" id="PS50157">
    <property type="entry name" value="ZINC_FINGER_C2H2_2"/>
    <property type="match status" value="2"/>
</dbReference>
<evidence type="ECO:0000256" key="10">
    <source>
        <dbReference type="PROSITE-ProRule" id="PRU00042"/>
    </source>
</evidence>
<feature type="domain" description="C2H2-type" evidence="12">
    <location>
        <begin position="304"/>
        <end position="331"/>
    </location>
</feature>
<evidence type="ECO:0000259" key="12">
    <source>
        <dbReference type="PROSITE" id="PS50157"/>
    </source>
</evidence>
<feature type="compositionally biased region" description="Polar residues" evidence="11">
    <location>
        <begin position="229"/>
        <end position="240"/>
    </location>
</feature>
<keyword evidence="8" id="KW-0539">Nucleus</keyword>
<evidence type="ECO:0000256" key="8">
    <source>
        <dbReference type="ARBA" id="ARBA00023242"/>
    </source>
</evidence>
<evidence type="ECO:0000313" key="14">
    <source>
        <dbReference type="Proteomes" id="UP000247702"/>
    </source>
</evidence>
<dbReference type="InterPro" id="IPR013087">
    <property type="entry name" value="Znf_C2H2_type"/>
</dbReference>
<dbReference type="AlphaFoldDB" id="A0A2Z6QG66"/>
<comment type="caution">
    <text evidence="13">The sequence shown here is derived from an EMBL/GenBank/DDBJ whole genome shotgun (WGS) entry which is preliminary data.</text>
</comment>
<comment type="similarity">
    <text evidence="9">Belongs to the sal C2H2-type zinc-finger protein family.</text>
</comment>
<feature type="compositionally biased region" description="Polar residues" evidence="11">
    <location>
        <begin position="119"/>
        <end position="130"/>
    </location>
</feature>
<dbReference type="GO" id="GO:0000978">
    <property type="term" value="F:RNA polymerase II cis-regulatory region sequence-specific DNA binding"/>
    <property type="evidence" value="ECO:0007669"/>
    <property type="project" value="TreeGrafter"/>
</dbReference>
<feature type="region of interest" description="Disordered" evidence="11">
    <location>
        <begin position="225"/>
        <end position="259"/>
    </location>
</feature>
<evidence type="ECO:0000256" key="4">
    <source>
        <dbReference type="ARBA" id="ARBA00022771"/>
    </source>
</evidence>
<feature type="region of interest" description="Disordered" evidence="11">
    <location>
        <begin position="119"/>
        <end position="139"/>
    </location>
</feature>